<dbReference type="PANTHER" id="PTHR46880:SF5">
    <property type="entry name" value="DUF4371 DOMAIN-CONTAINING PROTEIN"/>
    <property type="match status" value="1"/>
</dbReference>
<dbReference type="Proteomes" id="UP000826195">
    <property type="component" value="Unassembled WGS sequence"/>
</dbReference>
<evidence type="ECO:0000313" key="2">
    <source>
        <dbReference type="EMBL" id="KAH0567801.1"/>
    </source>
</evidence>
<dbReference type="InterPro" id="IPR008906">
    <property type="entry name" value="HATC_C_dom"/>
</dbReference>
<dbReference type="PANTHER" id="PTHR46880">
    <property type="entry name" value="RAS-ASSOCIATING DOMAIN-CONTAINING PROTEIN"/>
    <property type="match status" value="1"/>
</dbReference>
<protein>
    <recommendedName>
        <fullName evidence="1">HAT C-terminal dimerisation domain-containing protein</fullName>
    </recommendedName>
</protein>
<gene>
    <name evidence="2" type="ORF">KQX54_014093</name>
</gene>
<feature type="domain" description="HAT C-terminal dimerisation" evidence="1">
    <location>
        <begin position="128"/>
        <end position="178"/>
    </location>
</feature>
<dbReference type="AlphaFoldDB" id="A0AAV7J8C7"/>
<keyword evidence="3" id="KW-1185">Reference proteome</keyword>
<dbReference type="InterPro" id="IPR012337">
    <property type="entry name" value="RNaseH-like_sf"/>
</dbReference>
<accession>A0AAV7J8C7</accession>
<sequence>MPKGEKISGYSQKYTTKLERDDELKDLKDVKERCKNFWCVLASEIQSRLPDNLNVLKMMANLHPKVATSQVKPSLNDILKSVNRTALYGNKDDVESEWNKLQNKSWSNVNTSEKFYSEVYDDCDSAGHKRFGNVAKFAMALLTVPTSNDSVERAFSTYSIVKSKLRNKLSLDLLQNLMMEQKKADDLFLALNDSAI</sequence>
<name>A0AAV7J8C7_COTGL</name>
<evidence type="ECO:0000313" key="3">
    <source>
        <dbReference type="Proteomes" id="UP000826195"/>
    </source>
</evidence>
<reference evidence="2 3" key="1">
    <citation type="journal article" date="2021" name="J. Hered.">
        <title>A chromosome-level genome assembly of the parasitoid wasp, Cotesia glomerata (Hymenoptera: Braconidae).</title>
        <authorList>
            <person name="Pinto B.J."/>
            <person name="Weis J.J."/>
            <person name="Gamble T."/>
            <person name="Ode P.J."/>
            <person name="Paul R."/>
            <person name="Zaspel J.M."/>
        </authorList>
    </citation>
    <scope>NUCLEOTIDE SEQUENCE [LARGE SCALE GENOMIC DNA]</scope>
    <source>
        <strain evidence="2">CgM1</strain>
    </source>
</reference>
<dbReference type="SUPFAM" id="SSF53098">
    <property type="entry name" value="Ribonuclease H-like"/>
    <property type="match status" value="1"/>
</dbReference>
<evidence type="ECO:0000259" key="1">
    <source>
        <dbReference type="Pfam" id="PF05699"/>
    </source>
</evidence>
<dbReference type="EMBL" id="JAHXZJ010000001">
    <property type="protein sequence ID" value="KAH0567801.1"/>
    <property type="molecule type" value="Genomic_DNA"/>
</dbReference>
<dbReference type="Pfam" id="PF05699">
    <property type="entry name" value="Dimer_Tnp_hAT"/>
    <property type="match status" value="1"/>
</dbReference>
<organism evidence="2 3">
    <name type="scientific">Cotesia glomerata</name>
    <name type="common">Lepidopteran parasitic wasp</name>
    <name type="synonym">Apanteles glomeratus</name>
    <dbReference type="NCBI Taxonomy" id="32391"/>
    <lineage>
        <taxon>Eukaryota</taxon>
        <taxon>Metazoa</taxon>
        <taxon>Ecdysozoa</taxon>
        <taxon>Arthropoda</taxon>
        <taxon>Hexapoda</taxon>
        <taxon>Insecta</taxon>
        <taxon>Pterygota</taxon>
        <taxon>Neoptera</taxon>
        <taxon>Endopterygota</taxon>
        <taxon>Hymenoptera</taxon>
        <taxon>Apocrita</taxon>
        <taxon>Ichneumonoidea</taxon>
        <taxon>Braconidae</taxon>
        <taxon>Microgastrinae</taxon>
        <taxon>Cotesia</taxon>
    </lineage>
</organism>
<comment type="caution">
    <text evidence="2">The sequence shown here is derived from an EMBL/GenBank/DDBJ whole genome shotgun (WGS) entry which is preliminary data.</text>
</comment>
<proteinExistence type="predicted"/>
<dbReference type="GO" id="GO:0046983">
    <property type="term" value="F:protein dimerization activity"/>
    <property type="evidence" value="ECO:0007669"/>
    <property type="project" value="InterPro"/>
</dbReference>